<evidence type="ECO:0008006" key="11">
    <source>
        <dbReference type="Google" id="ProtNLM"/>
    </source>
</evidence>
<keyword evidence="3" id="KW-0677">Repeat</keyword>
<feature type="transmembrane region" description="Helical" evidence="8">
    <location>
        <begin position="210"/>
        <end position="233"/>
    </location>
</feature>
<dbReference type="InterPro" id="IPR014743">
    <property type="entry name" value="Cl-channel_core"/>
</dbReference>
<evidence type="ECO:0000256" key="7">
    <source>
        <dbReference type="SAM" id="MobiDB-lite"/>
    </source>
</evidence>
<keyword evidence="5" id="KW-0129">CBS domain</keyword>
<dbReference type="InterPro" id="IPR051280">
    <property type="entry name" value="Cl-channel/antiporter"/>
</dbReference>
<dbReference type="EMBL" id="CAWYQH010000108">
    <property type="protein sequence ID" value="CAK8688662.1"/>
    <property type="molecule type" value="Genomic_DNA"/>
</dbReference>
<feature type="transmembrane region" description="Helical" evidence="8">
    <location>
        <begin position="93"/>
        <end position="117"/>
    </location>
</feature>
<evidence type="ECO:0000256" key="6">
    <source>
        <dbReference type="ARBA" id="ARBA00023136"/>
    </source>
</evidence>
<feature type="region of interest" description="Disordered" evidence="7">
    <location>
        <begin position="1"/>
        <end position="28"/>
    </location>
</feature>
<evidence type="ECO:0000256" key="1">
    <source>
        <dbReference type="ARBA" id="ARBA00004141"/>
    </source>
</evidence>
<sequence length="436" mass="48211">MEKENSQTGRGNRTHDVTKAGHNPIPNLQEHDENNDRCSCCCKHCPKLSIRWVIMFALGLVIGIVGMFVHQSTHFLSHKIKAVIIALIQRGEWQAFGVILGISSALLFGAVLLVAIWPDAGGSGIPEVMGVLNKSLDPHSMKNGRGITKTFFAKLFSCICAVTSGLPVGPESPMIHMGGLIGAGFGKCHSFRCKECDCLKELETRDRQTLISAGVAAGVASAIGAPIGGLLFSMEEMSSSWSSELTWKTFFCCTVASFTSKFFNSFLNGFEWQRAPGLFEIDTKFQVDYDIATHILTFIPALILGCLGGVFGCAFIVFNKYIRKCRKRTFEKCIKKCDEISNTFCKLLCKVLVCFSEPFLMLLFKFHLEITNDTSFLLLLMTAVITSKLVGDCIYKKSLYHDILHEITPLRSQLSVADDTKSKKLQDRKISLTDTP</sequence>
<evidence type="ECO:0000256" key="8">
    <source>
        <dbReference type="SAM" id="Phobius"/>
    </source>
</evidence>
<feature type="transmembrane region" description="Helical" evidence="8">
    <location>
        <begin position="295"/>
        <end position="322"/>
    </location>
</feature>
<evidence type="ECO:0000313" key="9">
    <source>
        <dbReference type="EMBL" id="CAK8688662.1"/>
    </source>
</evidence>
<dbReference type="PANTHER" id="PTHR11689">
    <property type="entry name" value="CHLORIDE CHANNEL PROTEIN CLC FAMILY MEMBER"/>
    <property type="match status" value="1"/>
</dbReference>
<evidence type="ECO:0000256" key="5">
    <source>
        <dbReference type="ARBA" id="ARBA00023122"/>
    </source>
</evidence>
<comment type="caution">
    <text evidence="9">The sequence shown here is derived from an EMBL/GenBank/DDBJ whole genome shotgun (WGS) entry which is preliminary data.</text>
</comment>
<feature type="compositionally biased region" description="Polar residues" evidence="7">
    <location>
        <begin position="1"/>
        <end position="11"/>
    </location>
</feature>
<dbReference type="PANTHER" id="PTHR11689:SF89">
    <property type="entry name" value="CHLORIDE CHANNEL PROTEIN"/>
    <property type="match status" value="1"/>
</dbReference>
<keyword evidence="10" id="KW-1185">Reference proteome</keyword>
<evidence type="ECO:0000256" key="4">
    <source>
        <dbReference type="ARBA" id="ARBA00022989"/>
    </source>
</evidence>
<dbReference type="SUPFAM" id="SSF81340">
    <property type="entry name" value="Clc chloride channel"/>
    <property type="match status" value="1"/>
</dbReference>
<accession>A0ABP0GBH5</accession>
<keyword evidence="2 8" id="KW-0812">Transmembrane</keyword>
<comment type="subcellular location">
    <subcellularLocation>
        <location evidence="1">Membrane</location>
        <topology evidence="1">Multi-pass membrane protein</topology>
    </subcellularLocation>
</comment>
<keyword evidence="4 8" id="KW-1133">Transmembrane helix</keyword>
<evidence type="ECO:0000256" key="2">
    <source>
        <dbReference type="ARBA" id="ARBA00022692"/>
    </source>
</evidence>
<organism evidence="9 10">
    <name type="scientific">Clavelina lepadiformis</name>
    <name type="common">Light-bulb sea squirt</name>
    <name type="synonym">Ascidia lepadiformis</name>
    <dbReference type="NCBI Taxonomy" id="159417"/>
    <lineage>
        <taxon>Eukaryota</taxon>
        <taxon>Metazoa</taxon>
        <taxon>Chordata</taxon>
        <taxon>Tunicata</taxon>
        <taxon>Ascidiacea</taxon>
        <taxon>Aplousobranchia</taxon>
        <taxon>Clavelinidae</taxon>
        <taxon>Clavelina</taxon>
    </lineage>
</organism>
<evidence type="ECO:0000313" key="10">
    <source>
        <dbReference type="Proteomes" id="UP001642483"/>
    </source>
</evidence>
<feature type="transmembrane region" description="Helical" evidence="8">
    <location>
        <begin position="52"/>
        <end position="73"/>
    </location>
</feature>
<protein>
    <recommendedName>
        <fullName evidence="11">Chloride channel protein</fullName>
    </recommendedName>
</protein>
<dbReference type="Proteomes" id="UP001642483">
    <property type="component" value="Unassembled WGS sequence"/>
</dbReference>
<dbReference type="Pfam" id="PF00654">
    <property type="entry name" value="Voltage_CLC"/>
    <property type="match status" value="1"/>
</dbReference>
<evidence type="ECO:0000256" key="3">
    <source>
        <dbReference type="ARBA" id="ARBA00022737"/>
    </source>
</evidence>
<keyword evidence="6 8" id="KW-0472">Membrane</keyword>
<name>A0ABP0GBH5_CLALP</name>
<proteinExistence type="predicted"/>
<dbReference type="Gene3D" id="1.10.3080.10">
    <property type="entry name" value="Clc chloride channel"/>
    <property type="match status" value="1"/>
</dbReference>
<dbReference type="InterPro" id="IPR001807">
    <property type="entry name" value="ClC"/>
</dbReference>
<gene>
    <name evidence="9" type="ORF">CVLEPA_LOCUS20655</name>
</gene>
<dbReference type="PRINTS" id="PR00762">
    <property type="entry name" value="CLCHANNEL"/>
</dbReference>
<reference evidence="9 10" key="1">
    <citation type="submission" date="2024-02" db="EMBL/GenBank/DDBJ databases">
        <authorList>
            <person name="Daric V."/>
            <person name="Darras S."/>
        </authorList>
    </citation>
    <scope>NUCLEOTIDE SEQUENCE [LARGE SCALE GENOMIC DNA]</scope>
</reference>